<dbReference type="RefSeq" id="WP_095745465.1">
    <property type="nucleotide sequence ID" value="NZ_JAUSRT010000001.1"/>
</dbReference>
<organism evidence="2 3">
    <name type="scientific">Variovorax boronicumulans</name>
    <dbReference type="NCBI Taxonomy" id="436515"/>
    <lineage>
        <taxon>Bacteria</taxon>
        <taxon>Pseudomonadati</taxon>
        <taxon>Pseudomonadota</taxon>
        <taxon>Betaproteobacteria</taxon>
        <taxon>Burkholderiales</taxon>
        <taxon>Comamonadaceae</taxon>
        <taxon>Variovorax</taxon>
    </lineage>
</organism>
<reference evidence="2 3" key="1">
    <citation type="submission" date="2017-09" db="EMBL/GenBank/DDBJ databases">
        <title>The diverse metabolic capabilities of V. boronicumulans make it an excellent choice for continued studies on novel biodegradation.</title>
        <authorList>
            <person name="Sun S."/>
        </authorList>
    </citation>
    <scope>NUCLEOTIDE SEQUENCE [LARGE SCALE GENOMIC DNA]</scope>
    <source>
        <strain evidence="2 3">J1</strain>
    </source>
</reference>
<dbReference type="PANTHER" id="PTHR33490:SF1">
    <property type="entry name" value="SLL1233 PROTEIN"/>
    <property type="match status" value="1"/>
</dbReference>
<dbReference type="KEGG" id="vbo:CKY39_18645"/>
<dbReference type="InterPro" id="IPR002931">
    <property type="entry name" value="Transglutaminase-like"/>
</dbReference>
<feature type="domain" description="Transglutaminase-like" evidence="1">
    <location>
        <begin position="180"/>
        <end position="257"/>
    </location>
</feature>
<dbReference type="AlphaFoldDB" id="A0A250DL74"/>
<dbReference type="Pfam" id="PF08379">
    <property type="entry name" value="Bact_transglu_N"/>
    <property type="match status" value="1"/>
</dbReference>
<protein>
    <submittedName>
        <fullName evidence="2">Transglutaminase</fullName>
    </submittedName>
</protein>
<dbReference type="Gene3D" id="3.10.620.30">
    <property type="match status" value="1"/>
</dbReference>
<sequence length="306" mass="33958">MRAMAIQYDITHTTVYRYNKPVTFGLHRVMFRPRDSHDLRVLATDLQVSPQALTRLIQDPYSNSVALVQPLGEATELRIVCSFTIEHVPPSQRDLLTLDPSAEFLPFAYSVQERLDLEHYLRPHHNDDANGTLIRWAHQFLHTDQPNSTRDVLTRMNAHIGQSFEYKARDEEGTQTPLETLALGSGSCRDYALLMMEATRRLGIATRFVSGYLYDASLDNDATGQAPGESVTGAGSTHAWLQAYLPGAGWLAFDPTNNLMGSGQLIRVGVARDPALAAPISGSWYGDAEAYEGLEATVVVKRRKGV</sequence>
<dbReference type="PANTHER" id="PTHR33490">
    <property type="entry name" value="BLR5614 PROTEIN-RELATED"/>
    <property type="match status" value="1"/>
</dbReference>
<name>A0A250DL74_9BURK</name>
<evidence type="ECO:0000313" key="2">
    <source>
        <dbReference type="EMBL" id="ATA55004.1"/>
    </source>
</evidence>
<gene>
    <name evidence="2" type="ORF">CKY39_18645</name>
</gene>
<dbReference type="SMART" id="SM00460">
    <property type="entry name" value="TGc"/>
    <property type="match status" value="1"/>
</dbReference>
<dbReference type="SUPFAM" id="SSF54001">
    <property type="entry name" value="Cysteine proteinases"/>
    <property type="match status" value="1"/>
</dbReference>
<evidence type="ECO:0000313" key="3">
    <source>
        <dbReference type="Proteomes" id="UP000217154"/>
    </source>
</evidence>
<dbReference type="EMBL" id="CP023284">
    <property type="protein sequence ID" value="ATA55004.1"/>
    <property type="molecule type" value="Genomic_DNA"/>
</dbReference>
<accession>A0A250DL74</accession>
<dbReference type="Proteomes" id="UP000217154">
    <property type="component" value="Chromosome"/>
</dbReference>
<proteinExistence type="predicted"/>
<evidence type="ECO:0000259" key="1">
    <source>
        <dbReference type="SMART" id="SM00460"/>
    </source>
</evidence>
<dbReference type="InterPro" id="IPR013589">
    <property type="entry name" value="Bac_transglu_N"/>
</dbReference>
<dbReference type="InterPro" id="IPR038765">
    <property type="entry name" value="Papain-like_cys_pep_sf"/>
</dbReference>
<dbReference type="Pfam" id="PF01841">
    <property type="entry name" value="Transglut_core"/>
    <property type="match status" value="1"/>
</dbReference>